<dbReference type="HOGENOM" id="CLU_002926_1_1_9"/>
<feature type="domain" description="Alpha-L-rhamnosidase six-hairpin glycosidase" evidence="6">
    <location>
        <begin position="553"/>
        <end position="893"/>
    </location>
</feature>
<dbReference type="EMBL" id="ACEC01000132">
    <property type="protein sequence ID" value="EEG28573.1"/>
    <property type="molecule type" value="Genomic_DNA"/>
</dbReference>
<feature type="non-terminal residue" evidence="7">
    <location>
        <position position="931"/>
    </location>
</feature>
<comment type="catalytic activity">
    <reaction evidence="1">
        <text>Hydrolysis of terminal non-reducing alpha-L-rhamnose residues in alpha-L-rhamnosides.</text>
        <dbReference type="EC" id="3.2.1.40"/>
    </reaction>
</comment>
<dbReference type="GO" id="GO:0005975">
    <property type="term" value="P:carbohydrate metabolic process"/>
    <property type="evidence" value="ECO:0007669"/>
    <property type="project" value="InterPro"/>
</dbReference>
<feature type="domain" description="Alpha-L-rhamnosidase concanavalin-like" evidence="4">
    <location>
        <begin position="427"/>
        <end position="537"/>
    </location>
</feature>
<evidence type="ECO:0000313" key="8">
    <source>
        <dbReference type="Proteomes" id="UP000003340"/>
    </source>
</evidence>
<reference evidence="7 8" key="2">
    <citation type="submission" date="2009-02" db="EMBL/GenBank/DDBJ databases">
        <title>Draft genome sequence of Clostridium methylpentosum (DSM 5476).</title>
        <authorList>
            <person name="Sudarsanam P."/>
            <person name="Ley R."/>
            <person name="Guruge J."/>
            <person name="Turnbaugh P.J."/>
            <person name="Mahowald M."/>
            <person name="Liep D."/>
            <person name="Gordon J."/>
        </authorList>
    </citation>
    <scope>NUCLEOTIDE SEQUENCE [LARGE SCALE GENOMIC DNA]</scope>
    <source>
        <strain evidence="7 8">DSM 5476</strain>
    </source>
</reference>
<proteinExistence type="predicted"/>
<feature type="signal peptide" evidence="3">
    <location>
        <begin position="1"/>
        <end position="24"/>
    </location>
</feature>
<feature type="domain" description="Bacterial alpha-L-rhamnosidase N-terminal" evidence="5">
    <location>
        <begin position="192"/>
        <end position="376"/>
    </location>
</feature>
<dbReference type="Pfam" id="PF08531">
    <property type="entry name" value="Bac_rhamnosid_N"/>
    <property type="match status" value="1"/>
</dbReference>
<dbReference type="Pfam" id="PF17389">
    <property type="entry name" value="Bac_rhamnosid6H"/>
    <property type="match status" value="1"/>
</dbReference>
<evidence type="ECO:0000259" key="6">
    <source>
        <dbReference type="Pfam" id="PF17389"/>
    </source>
</evidence>
<dbReference type="Pfam" id="PF05592">
    <property type="entry name" value="Bac_rhamnosid"/>
    <property type="match status" value="1"/>
</dbReference>
<dbReference type="AlphaFoldDB" id="C0EIX5"/>
<dbReference type="Gene3D" id="2.60.40.10">
    <property type="entry name" value="Immunoglobulins"/>
    <property type="match status" value="1"/>
</dbReference>
<dbReference type="Gene3D" id="1.50.10.10">
    <property type="match status" value="1"/>
</dbReference>
<dbReference type="SUPFAM" id="SSF48208">
    <property type="entry name" value="Six-hairpin glycosidases"/>
    <property type="match status" value="1"/>
</dbReference>
<accession>C0EIX5</accession>
<dbReference type="InterPro" id="IPR012341">
    <property type="entry name" value="6hp_glycosidase-like_sf"/>
</dbReference>
<keyword evidence="8" id="KW-1185">Reference proteome</keyword>
<evidence type="ECO:0000313" key="7">
    <source>
        <dbReference type="EMBL" id="EEG28573.1"/>
    </source>
</evidence>
<evidence type="ECO:0000256" key="1">
    <source>
        <dbReference type="ARBA" id="ARBA00001445"/>
    </source>
</evidence>
<dbReference type="EC" id="3.2.1.40" evidence="2"/>
<feature type="chain" id="PRO_5039162385" description="alpha-L-rhamnosidase" evidence="3">
    <location>
        <begin position="25"/>
        <end position="931"/>
    </location>
</feature>
<dbReference type="eggNOG" id="COG3408">
    <property type="taxonomic scope" value="Bacteria"/>
</dbReference>
<reference evidence="7 8" key="1">
    <citation type="submission" date="2009-01" db="EMBL/GenBank/DDBJ databases">
        <authorList>
            <person name="Fulton L."/>
            <person name="Clifton S."/>
            <person name="Fulton B."/>
            <person name="Xu J."/>
            <person name="Minx P."/>
            <person name="Pepin K.H."/>
            <person name="Johnson M."/>
            <person name="Bhonagiri V."/>
            <person name="Nash W.E."/>
            <person name="Mardis E.R."/>
            <person name="Wilson R.K."/>
        </authorList>
    </citation>
    <scope>NUCLEOTIDE SEQUENCE [LARGE SCALE GENOMIC DNA]</scope>
    <source>
        <strain evidence="7 8">DSM 5476</strain>
    </source>
</reference>
<dbReference type="PANTHER" id="PTHR33307:SF6">
    <property type="entry name" value="ALPHA-RHAMNOSIDASE (EUROFUNG)-RELATED"/>
    <property type="match status" value="1"/>
</dbReference>
<name>C0EIX5_9FIRM</name>
<dbReference type="InterPro" id="IPR016007">
    <property type="entry name" value="Alpha_rhamnosid"/>
</dbReference>
<dbReference type="InterPro" id="IPR013783">
    <property type="entry name" value="Ig-like_fold"/>
</dbReference>
<dbReference type="Gene3D" id="2.60.120.260">
    <property type="entry name" value="Galactose-binding domain-like"/>
    <property type="match status" value="2"/>
</dbReference>
<dbReference type="STRING" id="537013.CLOSTMETH_03821"/>
<evidence type="ECO:0000259" key="5">
    <source>
        <dbReference type="Pfam" id="PF08531"/>
    </source>
</evidence>
<dbReference type="InterPro" id="IPR035396">
    <property type="entry name" value="Bac_rhamnosid6H"/>
</dbReference>
<gene>
    <name evidence="7" type="ORF">CLOSTMETH_03821</name>
</gene>
<dbReference type="InterPro" id="IPR013737">
    <property type="entry name" value="Bac_rhamnosid_N"/>
</dbReference>
<sequence length="931" mass="103281">MKQKRMSKVLASILAAAMAVSMMAASVSSAMTDGAGAAYQALLAEETAITDLTTNYQANPIGIEKDNVRFSWKMESNVVGQEQVSYRIQMHKGSPDGELVWDTGVVESGLSSGIQYDGDELALETRYYWTVTVTDVHGHQESQTAYFQTGCDWSGVDWIYAENQRTYTNVNGEVNQQHPAPYFRTKQALKGEVASATLYITSLGIYDAYINGQEVMTKDKDGNAVDDLFNPGWTDYTSVLNYQGYDVTDYLKGSDEITFGVQLGSGWFAGGIGSLCDFENLIGNKLSLLTKMIITYEDGTQQIIDSNTSDWKSFDDGPLIDNDYFNGVIYDARKASVVDGWNTSSFDDSSWDGVVAFDATGKVGNLVASSGAAVHVENERIYPVAENSFKYNEIHLSQEEGGISELPKGEVVENPVDVTKPIEIKKGETLILNIGQNLAGYNVLTVSGPEGTQVDVRQAEMLNDGKINPNSTKGGSDGPKGTLYWAGLTDGGQFRQTLNDKPFADRYYLAGTGEEVLKPQYTFHGYQYVEITATEDITLHSIYAESLTSVGEELGFITTNNESINKLFENSKWSQKANYLSIPTDCPNRAERMGWTADAQIFANTAMYHYDVTSFLENYNNIMDTFAKNNDNSYGFYAPAMKGKGFIGGLTDTGWSDAGVIIPYLLYEKTGDVSFINNYYDQMDAYMDMFYETKGYNCSLGDWVGFERSDKNYLGACYKAYCSQMMSDMAAAIGNQEMVAKYDKHVEEDRAYAKSVLRDKTLSTQTELMWAFTLGLYDSEEEKVELYNRLQTNIANEGQSVRPTAAENTISVGFLGINVVLPSVTLAGGANQAYDLLLQDVYPSWLNQVDIGATSMWEQWDAYSAEYSFKDSGMNSFNHYSYGVVSEWLYQYMVGITNDDPGYKSIILQPTLDTGVQYNSKERINDVQGSY</sequence>
<protein>
    <recommendedName>
        <fullName evidence="2">alpha-L-rhamnosidase</fullName>
        <ecNumber evidence="2">3.2.1.40</ecNumber>
    </recommendedName>
</protein>
<dbReference type="Pfam" id="PF25788">
    <property type="entry name" value="Ig_Rha78A_N"/>
    <property type="match status" value="1"/>
</dbReference>
<dbReference type="InterPro" id="IPR008928">
    <property type="entry name" value="6-hairpin_glycosidase_sf"/>
</dbReference>
<comment type="caution">
    <text evidence="7">The sequence shown here is derived from an EMBL/GenBank/DDBJ whole genome shotgun (WGS) entry which is preliminary data.</text>
</comment>
<evidence type="ECO:0000256" key="2">
    <source>
        <dbReference type="ARBA" id="ARBA00012652"/>
    </source>
</evidence>
<dbReference type="InterPro" id="IPR008902">
    <property type="entry name" value="Rhamnosid_concanavalin"/>
</dbReference>
<evidence type="ECO:0000256" key="3">
    <source>
        <dbReference type="SAM" id="SignalP"/>
    </source>
</evidence>
<keyword evidence="3" id="KW-0732">Signal</keyword>
<organism evidence="7 8">
    <name type="scientific">[Clostridium] methylpentosum DSM 5476</name>
    <dbReference type="NCBI Taxonomy" id="537013"/>
    <lineage>
        <taxon>Bacteria</taxon>
        <taxon>Bacillati</taxon>
        <taxon>Bacillota</taxon>
        <taxon>Clostridia</taxon>
        <taxon>Eubacteriales</taxon>
        <taxon>Oscillospiraceae</taxon>
        <taxon>Oscillospiraceae incertae sedis</taxon>
    </lineage>
</organism>
<evidence type="ECO:0000259" key="4">
    <source>
        <dbReference type="Pfam" id="PF05592"/>
    </source>
</evidence>
<dbReference type="Proteomes" id="UP000003340">
    <property type="component" value="Unassembled WGS sequence"/>
</dbReference>
<dbReference type="PANTHER" id="PTHR33307">
    <property type="entry name" value="ALPHA-RHAMNOSIDASE (EUROFUNG)"/>
    <property type="match status" value="1"/>
</dbReference>
<dbReference type="GO" id="GO:0030596">
    <property type="term" value="F:alpha-L-rhamnosidase activity"/>
    <property type="evidence" value="ECO:0007669"/>
    <property type="project" value="UniProtKB-EC"/>
</dbReference>